<comment type="function">
    <text evidence="11">A protein kinase that phosphorylates Ser and Thr residues. Probably acts to suppress the effects of stress linked to accumulation of reactive oxygen species. Probably involved in the extracytoplasmic stress response.</text>
</comment>
<dbReference type="Gene3D" id="1.10.510.10">
    <property type="entry name" value="Transferase(Phosphotransferase) domain 1"/>
    <property type="match status" value="1"/>
</dbReference>
<comment type="catalytic activity">
    <reaction evidence="11">
        <text>L-threonyl-[protein] + ATP = O-phospho-L-threonyl-[protein] + ADP + H(+)</text>
        <dbReference type="Rhea" id="RHEA:46608"/>
        <dbReference type="Rhea" id="RHEA-COMP:11060"/>
        <dbReference type="Rhea" id="RHEA-COMP:11605"/>
        <dbReference type="ChEBI" id="CHEBI:15378"/>
        <dbReference type="ChEBI" id="CHEBI:30013"/>
        <dbReference type="ChEBI" id="CHEBI:30616"/>
        <dbReference type="ChEBI" id="CHEBI:61977"/>
        <dbReference type="ChEBI" id="CHEBI:456216"/>
        <dbReference type="EC" id="2.7.11.1"/>
    </reaction>
</comment>
<feature type="compositionally biased region" description="Low complexity" evidence="12">
    <location>
        <begin position="36"/>
        <end position="49"/>
    </location>
</feature>
<keyword evidence="15" id="KW-1185">Reference proteome</keyword>
<evidence type="ECO:0000256" key="11">
    <source>
        <dbReference type="HAMAP-Rule" id="MF_01497"/>
    </source>
</evidence>
<keyword evidence="5 11" id="KW-0479">Metal-binding</keyword>
<keyword evidence="1 11" id="KW-0963">Cytoplasm</keyword>
<comment type="subcellular location">
    <subcellularLocation>
        <location evidence="11">Cytoplasm</location>
    </subcellularLocation>
</comment>
<evidence type="ECO:0000256" key="8">
    <source>
        <dbReference type="ARBA" id="ARBA00022840"/>
    </source>
</evidence>
<comment type="subunit">
    <text evidence="11">Monomer.</text>
</comment>
<dbReference type="InterPro" id="IPR032882">
    <property type="entry name" value="SrkA/RdoA"/>
</dbReference>
<sequence>MCDPHAAGAAASKAQRAQLAAAARKMHNAGMNDLNSSSSGPSDESGDSSAPYARLTPECVLDAVDGVLMSTGRRTDGRMLALNSYENRVYQIGVEDEAPLVAKFYRPGRWSDAAILEEHAFVADLAAREIPAVPALVLEGRSLNEHEGYRFALFERRGGRAPDLDRSETLEWIGRFIGRIHAVGAAQPYRARPAIDIQSYGYEPRAYLLEHDFVPDNLRDAWQTAVGLALEGVEAAFERAGDVRQLRLHGDCHPSNVLWTDAGPHFVDFDDSRMGPAIQDLWLLLPGDRADASRSLADLLAGYEDFCEFDQRELHLVEALRTLRLIHYSAWLARRWHDPAFPAAFPWFNTQRYWEERILELREQIGAMQEGPLWPV</sequence>
<dbReference type="GO" id="GO:0005737">
    <property type="term" value="C:cytoplasm"/>
    <property type="evidence" value="ECO:0007669"/>
    <property type="project" value="UniProtKB-SubCell"/>
</dbReference>
<keyword evidence="3 11" id="KW-0597">Phosphoprotein</keyword>
<comment type="cofactor">
    <cofactor evidence="11">
        <name>Mg(2+)</name>
        <dbReference type="ChEBI" id="CHEBI:18420"/>
    </cofactor>
</comment>
<dbReference type="EC" id="2.7.11.1" evidence="11"/>
<feature type="region of interest" description="Disordered" evidence="12">
    <location>
        <begin position="30"/>
        <end position="52"/>
    </location>
</feature>
<organism evidence="14 15">
    <name type="scientific">Paraburkholderia bannensis</name>
    <dbReference type="NCBI Taxonomy" id="765414"/>
    <lineage>
        <taxon>Bacteria</taxon>
        <taxon>Pseudomonadati</taxon>
        <taxon>Pseudomonadota</taxon>
        <taxon>Betaproteobacteria</taxon>
        <taxon>Burkholderiales</taxon>
        <taxon>Burkholderiaceae</taxon>
        <taxon>Paraburkholderia</taxon>
    </lineage>
</organism>
<evidence type="ECO:0000256" key="2">
    <source>
        <dbReference type="ARBA" id="ARBA00022527"/>
    </source>
</evidence>
<feature type="active site" evidence="11">
    <location>
        <position position="268"/>
    </location>
</feature>
<evidence type="ECO:0000313" key="14">
    <source>
        <dbReference type="EMBL" id="MBB6101070.1"/>
    </source>
</evidence>
<name>A0A7W9WPG3_9BURK</name>
<protein>
    <recommendedName>
        <fullName evidence="11">Stress response kinase A</fullName>
        <ecNumber evidence="11">2.7.11.1</ecNumber>
    </recommendedName>
    <alternativeName>
        <fullName evidence="11">Serine/threonine-protein kinase SrkA</fullName>
    </alternativeName>
</protein>
<proteinExistence type="inferred from homology"/>
<feature type="binding site" evidence="11">
    <location>
        <position position="256"/>
    </location>
    <ligand>
        <name>Mg(2+)</name>
        <dbReference type="ChEBI" id="CHEBI:18420"/>
    </ligand>
</feature>
<feature type="active site" description="Proton acceptor" evidence="11">
    <location>
        <position position="251"/>
    </location>
</feature>
<gene>
    <name evidence="11" type="primary">srkA</name>
    <name evidence="14" type="ORF">F4827_000896</name>
</gene>
<dbReference type="GO" id="GO:0005524">
    <property type="term" value="F:ATP binding"/>
    <property type="evidence" value="ECO:0007669"/>
    <property type="project" value="UniProtKB-UniRule"/>
</dbReference>
<evidence type="ECO:0000256" key="1">
    <source>
        <dbReference type="ARBA" id="ARBA00022490"/>
    </source>
</evidence>
<dbReference type="InterPro" id="IPR002575">
    <property type="entry name" value="Aminoglycoside_PTrfase"/>
</dbReference>
<comment type="caution">
    <text evidence="14">The sequence shown here is derived from an EMBL/GenBank/DDBJ whole genome shotgun (WGS) entry which is preliminary data.</text>
</comment>
<dbReference type="Pfam" id="PF01636">
    <property type="entry name" value="APH"/>
    <property type="match status" value="1"/>
</dbReference>
<evidence type="ECO:0000256" key="12">
    <source>
        <dbReference type="SAM" id="MobiDB-lite"/>
    </source>
</evidence>
<keyword evidence="6 11" id="KW-0547">Nucleotide-binding</keyword>
<dbReference type="Gene3D" id="3.30.200.70">
    <property type="match status" value="1"/>
</dbReference>
<comment type="catalytic activity">
    <reaction evidence="11">
        <text>L-seryl-[protein] + ATP = O-phospho-L-seryl-[protein] + ADP + H(+)</text>
        <dbReference type="Rhea" id="RHEA:17989"/>
        <dbReference type="Rhea" id="RHEA-COMP:9863"/>
        <dbReference type="Rhea" id="RHEA-COMP:11604"/>
        <dbReference type="ChEBI" id="CHEBI:15378"/>
        <dbReference type="ChEBI" id="CHEBI:29999"/>
        <dbReference type="ChEBI" id="CHEBI:30616"/>
        <dbReference type="ChEBI" id="CHEBI:83421"/>
        <dbReference type="ChEBI" id="CHEBI:456216"/>
        <dbReference type="EC" id="2.7.11.1"/>
    </reaction>
</comment>
<keyword evidence="2 11" id="KW-0723">Serine/threonine-protein kinase</keyword>
<keyword evidence="10 11" id="KW-0346">Stress response</keyword>
<keyword evidence="8 11" id="KW-0067">ATP-binding</keyword>
<evidence type="ECO:0000256" key="5">
    <source>
        <dbReference type="ARBA" id="ARBA00022723"/>
    </source>
</evidence>
<dbReference type="Proteomes" id="UP000571554">
    <property type="component" value="Unassembled WGS sequence"/>
</dbReference>
<keyword evidence="7 11" id="KW-0418">Kinase</keyword>
<feature type="domain" description="Aminoglycoside phosphotransferase" evidence="13">
    <location>
        <begin position="84"/>
        <end position="311"/>
    </location>
</feature>
<feature type="site" description="ATP" evidence="11">
    <location>
        <position position="84"/>
    </location>
</feature>
<dbReference type="GO" id="GO:0000287">
    <property type="term" value="F:magnesium ion binding"/>
    <property type="evidence" value="ECO:0007669"/>
    <property type="project" value="UniProtKB-UniRule"/>
</dbReference>
<evidence type="ECO:0000259" key="13">
    <source>
        <dbReference type="Pfam" id="PF01636"/>
    </source>
</evidence>
<dbReference type="GO" id="GO:0004674">
    <property type="term" value="F:protein serine/threonine kinase activity"/>
    <property type="evidence" value="ECO:0007669"/>
    <property type="project" value="UniProtKB-UniRule"/>
</dbReference>
<dbReference type="PANTHER" id="PTHR39573">
    <property type="entry name" value="STRESS RESPONSE KINASE A"/>
    <property type="match status" value="1"/>
</dbReference>
<evidence type="ECO:0000256" key="4">
    <source>
        <dbReference type="ARBA" id="ARBA00022679"/>
    </source>
</evidence>
<accession>A0A7W9WPG3</accession>
<evidence type="ECO:0000313" key="15">
    <source>
        <dbReference type="Proteomes" id="UP000571554"/>
    </source>
</evidence>
<dbReference type="AlphaFoldDB" id="A0A7W9WPG3"/>
<evidence type="ECO:0000256" key="9">
    <source>
        <dbReference type="ARBA" id="ARBA00022842"/>
    </source>
</evidence>
<dbReference type="EMBL" id="JACHBW010000002">
    <property type="protein sequence ID" value="MBB6101070.1"/>
    <property type="molecule type" value="Genomic_DNA"/>
</dbReference>
<dbReference type="Gene3D" id="1.20.1270.170">
    <property type="match status" value="1"/>
</dbReference>
<keyword evidence="9 11" id="KW-0460">Magnesium</keyword>
<keyword evidence="4 11" id="KW-0808">Transferase</keyword>
<dbReference type="InterPro" id="IPR011009">
    <property type="entry name" value="Kinase-like_dom_sf"/>
</dbReference>
<evidence type="ECO:0000256" key="6">
    <source>
        <dbReference type="ARBA" id="ARBA00022741"/>
    </source>
</evidence>
<evidence type="ECO:0000256" key="10">
    <source>
        <dbReference type="ARBA" id="ARBA00023016"/>
    </source>
</evidence>
<dbReference type="NCBIfam" id="NF008738">
    <property type="entry name" value="PRK11768.1"/>
    <property type="match status" value="1"/>
</dbReference>
<comment type="similarity">
    <text evidence="11">Belongs to the SrkA/RdoA protein kinase family.</text>
</comment>
<dbReference type="SUPFAM" id="SSF56112">
    <property type="entry name" value="Protein kinase-like (PK-like)"/>
    <property type="match status" value="1"/>
</dbReference>
<evidence type="ECO:0000256" key="7">
    <source>
        <dbReference type="ARBA" id="ARBA00022777"/>
    </source>
</evidence>
<dbReference type="PANTHER" id="PTHR39573:SF1">
    <property type="entry name" value="STRESS RESPONSE KINASE A"/>
    <property type="match status" value="1"/>
</dbReference>
<evidence type="ECO:0000256" key="3">
    <source>
        <dbReference type="ARBA" id="ARBA00022553"/>
    </source>
</evidence>
<feature type="binding site" evidence="11">
    <location>
        <position position="268"/>
    </location>
    <ligand>
        <name>Mg(2+)</name>
        <dbReference type="ChEBI" id="CHEBI:18420"/>
    </ligand>
</feature>
<dbReference type="HAMAP" id="MF_01497">
    <property type="entry name" value="SrkA_kinase"/>
    <property type="match status" value="1"/>
</dbReference>
<reference evidence="14 15" key="1">
    <citation type="submission" date="2020-08" db="EMBL/GenBank/DDBJ databases">
        <title>Above-ground endophytic microbial communities from plants in different locations in the United States.</title>
        <authorList>
            <person name="Frank C."/>
        </authorList>
    </citation>
    <scope>NUCLEOTIDE SEQUENCE [LARGE SCALE GENOMIC DNA]</scope>
    <source>
        <strain evidence="14 15">WP4_2_2</strain>
    </source>
</reference>